<evidence type="ECO:0000256" key="15">
    <source>
        <dbReference type="HAMAP-Rule" id="MF_00339"/>
    </source>
</evidence>
<evidence type="ECO:0000313" key="25">
    <source>
        <dbReference type="Proteomes" id="UP000295472"/>
    </source>
</evidence>
<dbReference type="Pfam" id="PF00365">
    <property type="entry name" value="PFK"/>
    <property type="match status" value="1"/>
</dbReference>
<dbReference type="InterPro" id="IPR015912">
    <property type="entry name" value="Phosphofructokinase_CS"/>
</dbReference>
<dbReference type="FunFam" id="3.40.50.460:FF:000002">
    <property type="entry name" value="ATP-dependent 6-phosphofructokinase"/>
    <property type="match status" value="1"/>
</dbReference>
<evidence type="ECO:0000313" key="23">
    <source>
        <dbReference type="Proteomes" id="UP000198945"/>
    </source>
</evidence>
<evidence type="ECO:0000256" key="11">
    <source>
        <dbReference type="ARBA" id="ARBA00022840"/>
    </source>
</evidence>
<reference evidence="19 23" key="2">
    <citation type="submission" date="2016-10" db="EMBL/GenBank/DDBJ databases">
        <authorList>
            <person name="de Groot N.N."/>
        </authorList>
    </citation>
    <scope>NUCLEOTIDE SEQUENCE [LARGE SCALE GENOMIC DNA]</scope>
    <source>
        <strain evidence="19 23">WG7</strain>
    </source>
</reference>
<dbReference type="NCBIfam" id="NF002872">
    <property type="entry name" value="PRK03202.1"/>
    <property type="match status" value="1"/>
</dbReference>
<comment type="function">
    <text evidence="2 15">Catalyzes the phosphorylation of D-fructose 6-phosphate to fructose 1,6-bisphosphate by ATP, the first committing step of glycolysis.</text>
</comment>
<dbReference type="NCBIfam" id="TIGR02482">
    <property type="entry name" value="PFKA_ATP"/>
    <property type="match status" value="1"/>
</dbReference>
<dbReference type="EMBL" id="FMYT01000005">
    <property type="protein sequence ID" value="SDC35168.1"/>
    <property type="molecule type" value="Genomic_DNA"/>
</dbReference>
<feature type="binding site" description="in other chain" evidence="15">
    <location>
        <position position="212"/>
    </location>
    <ligand>
        <name>ADP</name>
        <dbReference type="ChEBI" id="CHEBI:456216"/>
        <note>allosteric activator; ligand shared between dimeric partners</note>
    </ligand>
</feature>
<sequence>MKKIAVLTSGGDAPGMNPAIRSVVRTAIYKNLEVVGVRHGYKGLIEKDFFDMERGSVADIVQRGGTILLSARCDEFKTESGRKKAYANMKEEGIDGIVVIGGDGSLRGVQKINEESDIKAVGIPGTIDNDLSCTDYTIGVDTAMNTILDAVNKIRDTATSHERTFVIECMGRESGYLALMTGLAGGAEYILLPEIDFTPQEVCDKITQGFNRGKLHSLIIIAEGVEAPFVDLNEYNGSPGMAMGELIRERTGMETRVTILGHLQRGGSPTATDRIVASRMGAKAVELLLEGKRDKMVNYKDNSIGVCEIKDAVKKNDTINMDIYNLANILSM</sequence>
<keyword evidence="12 15" id="KW-0460">Magnesium</keyword>
<dbReference type="PROSITE" id="PS00433">
    <property type="entry name" value="PHOSPHOFRUCTOKINASE"/>
    <property type="match status" value="1"/>
</dbReference>
<dbReference type="Proteomes" id="UP000198612">
    <property type="component" value="Unassembled WGS sequence"/>
</dbReference>
<evidence type="ECO:0000313" key="21">
    <source>
        <dbReference type="EMBL" id="TDX44518.1"/>
    </source>
</evidence>
<evidence type="ECO:0000256" key="9">
    <source>
        <dbReference type="ARBA" id="ARBA00022741"/>
    </source>
</evidence>
<dbReference type="GeneID" id="57012471"/>
<evidence type="ECO:0000256" key="4">
    <source>
        <dbReference type="ARBA" id="ARBA00004679"/>
    </source>
</evidence>
<dbReference type="PANTHER" id="PTHR13697:SF4">
    <property type="entry name" value="ATP-DEPENDENT 6-PHOSPHOFRUCTOKINASE"/>
    <property type="match status" value="1"/>
</dbReference>
<dbReference type="Gene3D" id="3.40.50.460">
    <property type="entry name" value="Phosphofructokinase domain"/>
    <property type="match status" value="1"/>
</dbReference>
<comment type="subcellular location">
    <subcellularLocation>
        <location evidence="3 15">Cytoplasm</location>
    </subcellularLocation>
</comment>
<evidence type="ECO:0000313" key="17">
    <source>
        <dbReference type="EMBL" id="SDC35168.1"/>
    </source>
</evidence>
<keyword evidence="7 15" id="KW-0808">Transferase</keyword>
<evidence type="ECO:0000256" key="8">
    <source>
        <dbReference type="ARBA" id="ARBA00022723"/>
    </source>
</evidence>
<dbReference type="GO" id="GO:0016208">
    <property type="term" value="F:AMP binding"/>
    <property type="evidence" value="ECO:0007669"/>
    <property type="project" value="TreeGrafter"/>
</dbReference>
<evidence type="ECO:0000256" key="5">
    <source>
        <dbReference type="ARBA" id="ARBA00022490"/>
    </source>
</evidence>
<comment type="cofactor">
    <cofactor evidence="1 15">
        <name>Mg(2+)</name>
        <dbReference type="ChEBI" id="CHEBI:18420"/>
    </cofactor>
</comment>
<dbReference type="Gene3D" id="3.40.50.450">
    <property type="match status" value="1"/>
</dbReference>
<feature type="binding site" description="in other chain" evidence="15">
    <location>
        <position position="155"/>
    </location>
    <ligand>
        <name>ADP</name>
        <dbReference type="ChEBI" id="CHEBI:456216"/>
        <note>allosteric activator; ligand shared between dimeric partners</note>
    </ligand>
</feature>
<comment type="similarity">
    <text evidence="15">Belongs to the phosphofructokinase type A (PFKA) family. ATP-dependent PFK group I subfamily. Prokaryotic clade 'B1' sub-subfamily.</text>
</comment>
<evidence type="ECO:0000256" key="6">
    <source>
        <dbReference type="ARBA" id="ARBA00022533"/>
    </source>
</evidence>
<dbReference type="GO" id="GO:0048029">
    <property type="term" value="F:monosaccharide binding"/>
    <property type="evidence" value="ECO:0007669"/>
    <property type="project" value="TreeGrafter"/>
</dbReference>
<dbReference type="RefSeq" id="WP_073156973.1">
    <property type="nucleotide sequence ID" value="NZ_FMYT01000005.1"/>
</dbReference>
<keyword evidence="6 15" id="KW-0021">Allosteric enzyme</keyword>
<dbReference type="GO" id="GO:0046872">
    <property type="term" value="F:metal ion binding"/>
    <property type="evidence" value="ECO:0007669"/>
    <property type="project" value="UniProtKB-KW"/>
</dbReference>
<reference evidence="21 25" key="3">
    <citation type="submission" date="2019-03" db="EMBL/GenBank/DDBJ databases">
        <title>Subsurface microbial communities from deep shales in Ohio and West Virginia, USA.</title>
        <authorList>
            <person name="Wrighton K."/>
        </authorList>
    </citation>
    <scope>NUCLEOTIDE SEQUENCE [LARGE SCALE GENOMIC DNA]</scope>
    <source>
        <strain evidence="21 25">DSMZ 11287</strain>
    </source>
</reference>
<dbReference type="PANTHER" id="PTHR13697">
    <property type="entry name" value="PHOSPHOFRUCTOKINASE"/>
    <property type="match status" value="1"/>
</dbReference>
<evidence type="ECO:0000256" key="7">
    <source>
        <dbReference type="ARBA" id="ARBA00022679"/>
    </source>
</evidence>
<feature type="binding site" description="in other chain" evidence="15">
    <location>
        <begin position="170"/>
        <end position="172"/>
    </location>
    <ligand>
        <name>substrate</name>
        <note>ligand shared between dimeric partners</note>
    </ligand>
</feature>
<dbReference type="Proteomes" id="UP000295472">
    <property type="component" value="Unassembled WGS sequence"/>
</dbReference>
<feature type="domain" description="Phosphofructokinase" evidence="16">
    <location>
        <begin position="3"/>
        <end position="288"/>
    </location>
</feature>
<keyword evidence="8 15" id="KW-0479">Metal-binding</keyword>
<keyword evidence="5 15" id="KW-0963">Cytoplasm</keyword>
<dbReference type="GO" id="GO:0030388">
    <property type="term" value="P:fructose 1,6-bisphosphate metabolic process"/>
    <property type="evidence" value="ECO:0007669"/>
    <property type="project" value="TreeGrafter"/>
</dbReference>
<dbReference type="SUPFAM" id="SSF53784">
    <property type="entry name" value="Phosphofructokinase"/>
    <property type="match status" value="1"/>
</dbReference>
<dbReference type="Proteomes" id="UP000324896">
    <property type="component" value="Unassembled WGS sequence"/>
</dbReference>
<evidence type="ECO:0000256" key="14">
    <source>
        <dbReference type="ARBA" id="ARBA00048070"/>
    </source>
</evidence>
<feature type="binding site" description="in other chain" evidence="15">
    <location>
        <position position="223"/>
    </location>
    <ligand>
        <name>substrate</name>
        <note>ligand shared between dimeric partners</note>
    </ligand>
</feature>
<dbReference type="GO" id="GO:0006002">
    <property type="term" value="P:fructose 6-phosphate metabolic process"/>
    <property type="evidence" value="ECO:0007669"/>
    <property type="project" value="UniProtKB-UniRule"/>
</dbReference>
<dbReference type="Proteomes" id="UP000199519">
    <property type="component" value="Unassembled WGS sequence"/>
</dbReference>
<feature type="active site" description="Proton acceptor" evidence="15">
    <location>
        <position position="128"/>
    </location>
</feature>
<reference evidence="22 24" key="1">
    <citation type="submission" date="2016-10" db="EMBL/GenBank/DDBJ databases">
        <authorList>
            <person name="Varghese N."/>
            <person name="Submissions S."/>
        </authorList>
    </citation>
    <scope>NUCLEOTIDE SEQUENCE [LARGE SCALE GENOMIC DNA]</scope>
    <source>
        <strain evidence="17 26">WG10</strain>
        <strain evidence="18 24">WG2</strain>
        <strain evidence="20 22">WG5</strain>
    </source>
</reference>
<dbReference type="GO" id="GO:0042802">
    <property type="term" value="F:identical protein binding"/>
    <property type="evidence" value="ECO:0007669"/>
    <property type="project" value="TreeGrafter"/>
</dbReference>
<evidence type="ECO:0000313" key="18">
    <source>
        <dbReference type="EMBL" id="SDF05877.1"/>
    </source>
</evidence>
<gene>
    <name evidence="15" type="primary">pfkA</name>
    <name evidence="21" type="ORF">C7954_11113</name>
    <name evidence="17" type="ORF">SAMN04488597_10522</name>
    <name evidence="18" type="ORF">SAMN04488598_105122</name>
    <name evidence="20" type="ORF">SAMN04515652_104153</name>
    <name evidence="19" type="ORF">SAMN04515654_10350</name>
</gene>
<feature type="binding site" evidence="15">
    <location>
        <position position="103"/>
    </location>
    <ligand>
        <name>Mg(2+)</name>
        <dbReference type="ChEBI" id="CHEBI:18420"/>
        <note>catalytic</note>
    </ligand>
</feature>
<dbReference type="EMBL" id="FOHG01000004">
    <property type="protein sequence ID" value="SES73758.1"/>
    <property type="molecule type" value="Genomic_DNA"/>
</dbReference>
<dbReference type="Proteomes" id="UP000198945">
    <property type="component" value="Unassembled WGS sequence"/>
</dbReference>
<evidence type="ECO:0000313" key="19">
    <source>
        <dbReference type="EMBL" id="SDI21719.1"/>
    </source>
</evidence>
<organism evidence="17 26">
    <name type="scientific">Halanaerobium congolense</name>
    <dbReference type="NCBI Taxonomy" id="54121"/>
    <lineage>
        <taxon>Bacteria</taxon>
        <taxon>Bacillati</taxon>
        <taxon>Bacillota</taxon>
        <taxon>Clostridia</taxon>
        <taxon>Halanaerobiales</taxon>
        <taxon>Halanaerobiaceae</taxon>
        <taxon>Halanaerobium</taxon>
    </lineage>
</organism>
<feature type="binding site" evidence="15">
    <location>
        <position position="256"/>
    </location>
    <ligand>
        <name>substrate</name>
        <note>ligand shared between dimeric partners</note>
    </ligand>
</feature>
<feature type="binding site" description="in other chain" evidence="15">
    <location>
        <begin position="126"/>
        <end position="128"/>
    </location>
    <ligand>
        <name>substrate</name>
        <note>ligand shared between dimeric partners</note>
    </ligand>
</feature>
<dbReference type="FunFam" id="3.40.50.450:FF:000001">
    <property type="entry name" value="ATP-dependent 6-phosphofructokinase"/>
    <property type="match status" value="1"/>
</dbReference>
<dbReference type="InterPro" id="IPR012003">
    <property type="entry name" value="ATP_PFK_prok-type"/>
</dbReference>
<dbReference type="OrthoDB" id="9802503at2"/>
<keyword evidence="10 15" id="KW-0418">Kinase</keyword>
<dbReference type="GO" id="GO:0061621">
    <property type="term" value="P:canonical glycolysis"/>
    <property type="evidence" value="ECO:0007669"/>
    <property type="project" value="TreeGrafter"/>
</dbReference>
<feature type="binding site" description="in other chain" evidence="15">
    <location>
        <begin position="214"/>
        <end position="216"/>
    </location>
    <ligand>
        <name>ADP</name>
        <dbReference type="ChEBI" id="CHEBI:456216"/>
        <note>allosteric activator; ligand shared between dimeric partners</note>
    </ligand>
</feature>
<evidence type="ECO:0000256" key="12">
    <source>
        <dbReference type="ARBA" id="ARBA00022842"/>
    </source>
</evidence>
<evidence type="ECO:0000313" key="20">
    <source>
        <dbReference type="EMBL" id="SES73758.1"/>
    </source>
</evidence>
<comment type="caution">
    <text evidence="15">Lacks conserved residue(s) required for the propagation of feature annotation.</text>
</comment>
<dbReference type="UniPathway" id="UPA00109">
    <property type="reaction ID" value="UER00182"/>
</dbReference>
<evidence type="ECO:0000313" key="22">
    <source>
        <dbReference type="Proteomes" id="UP000198612"/>
    </source>
</evidence>
<dbReference type="InterPro" id="IPR012828">
    <property type="entry name" value="PFKA_ATP_prok"/>
</dbReference>
<dbReference type="GO" id="GO:0005945">
    <property type="term" value="C:6-phosphofructokinase complex"/>
    <property type="evidence" value="ECO:0007669"/>
    <property type="project" value="TreeGrafter"/>
</dbReference>
<comment type="catalytic activity">
    <reaction evidence="14 15">
        <text>beta-D-fructose 6-phosphate + ATP = beta-D-fructose 1,6-bisphosphate + ADP + H(+)</text>
        <dbReference type="Rhea" id="RHEA:16109"/>
        <dbReference type="ChEBI" id="CHEBI:15378"/>
        <dbReference type="ChEBI" id="CHEBI:30616"/>
        <dbReference type="ChEBI" id="CHEBI:32966"/>
        <dbReference type="ChEBI" id="CHEBI:57634"/>
        <dbReference type="ChEBI" id="CHEBI:456216"/>
        <dbReference type="EC" id="2.7.1.11"/>
    </reaction>
</comment>
<feature type="binding site" evidence="15">
    <location>
        <begin position="21"/>
        <end position="25"/>
    </location>
    <ligand>
        <name>ADP</name>
        <dbReference type="ChEBI" id="CHEBI:456216"/>
        <note>allosteric activator; ligand shared between dimeric partners</note>
    </ligand>
</feature>
<dbReference type="EMBL" id="FNEH01000003">
    <property type="protein sequence ID" value="SDI21719.1"/>
    <property type="molecule type" value="Genomic_DNA"/>
</dbReference>
<dbReference type="InterPro" id="IPR035966">
    <property type="entry name" value="PKF_sf"/>
</dbReference>
<dbReference type="GO" id="GO:0070095">
    <property type="term" value="F:fructose-6-phosphate binding"/>
    <property type="evidence" value="ECO:0007669"/>
    <property type="project" value="TreeGrafter"/>
</dbReference>
<proteinExistence type="inferred from homology"/>
<evidence type="ECO:0000256" key="1">
    <source>
        <dbReference type="ARBA" id="ARBA00001946"/>
    </source>
</evidence>
<keyword evidence="24" id="KW-1185">Reference proteome</keyword>
<feature type="binding site" evidence="15">
    <location>
        <begin position="72"/>
        <end position="73"/>
    </location>
    <ligand>
        <name>ATP</name>
        <dbReference type="ChEBI" id="CHEBI:30616"/>
    </ligand>
</feature>
<feature type="binding site" description="in other chain" evidence="15">
    <location>
        <begin position="186"/>
        <end position="188"/>
    </location>
    <ligand>
        <name>ADP</name>
        <dbReference type="ChEBI" id="CHEBI:456216"/>
        <note>allosteric activator; ligand shared between dimeric partners</note>
    </ligand>
</feature>
<evidence type="ECO:0000256" key="10">
    <source>
        <dbReference type="ARBA" id="ARBA00022777"/>
    </source>
</evidence>
<dbReference type="GO" id="GO:0005524">
    <property type="term" value="F:ATP binding"/>
    <property type="evidence" value="ECO:0007669"/>
    <property type="project" value="UniProtKB-UniRule"/>
</dbReference>
<dbReference type="GO" id="GO:0003872">
    <property type="term" value="F:6-phosphofructokinase activity"/>
    <property type="evidence" value="ECO:0007669"/>
    <property type="project" value="UniProtKB-UniRule"/>
</dbReference>
<evidence type="ECO:0000256" key="3">
    <source>
        <dbReference type="ARBA" id="ARBA00004496"/>
    </source>
</evidence>
<dbReference type="InterPro" id="IPR022953">
    <property type="entry name" value="ATP_PFK"/>
</dbReference>
<dbReference type="EC" id="2.7.1.11" evidence="15"/>
<feature type="binding site" evidence="15">
    <location>
        <position position="11"/>
    </location>
    <ligand>
        <name>ATP</name>
        <dbReference type="ChEBI" id="CHEBI:30616"/>
    </ligand>
</feature>
<keyword evidence="11 15" id="KW-0067">ATP-binding</keyword>
<evidence type="ECO:0000256" key="13">
    <source>
        <dbReference type="ARBA" id="ARBA00023152"/>
    </source>
</evidence>
<dbReference type="EMBL" id="FNBJ01000005">
    <property type="protein sequence ID" value="SDF05877.1"/>
    <property type="molecule type" value="Genomic_DNA"/>
</dbReference>
<evidence type="ECO:0000259" key="16">
    <source>
        <dbReference type="Pfam" id="PF00365"/>
    </source>
</evidence>
<dbReference type="AlphaFoldDB" id="A0A1G6KWI7"/>
<dbReference type="STRING" id="54121.SAMN04515653_101117"/>
<comment type="subunit">
    <text evidence="15">Homotetramer.</text>
</comment>
<evidence type="ECO:0000313" key="24">
    <source>
        <dbReference type="Proteomes" id="UP000199519"/>
    </source>
</evidence>
<accession>A0A1G6KWI7</accession>
<evidence type="ECO:0000313" key="26">
    <source>
        <dbReference type="Proteomes" id="UP000324896"/>
    </source>
</evidence>
<feature type="binding site" description="in other chain" evidence="15">
    <location>
        <begin position="262"/>
        <end position="265"/>
    </location>
    <ligand>
        <name>substrate</name>
        <note>ligand shared between dimeric partners</note>
    </ligand>
</feature>
<protein>
    <recommendedName>
        <fullName evidence="15">ATP-dependent 6-phosphofructokinase</fullName>
        <shortName evidence="15">ATP-PFK</shortName>
        <shortName evidence="15">Phosphofructokinase</shortName>
        <ecNumber evidence="15">2.7.1.11</ecNumber>
    </recommendedName>
    <alternativeName>
        <fullName evidence="15">Phosphohexokinase</fullName>
    </alternativeName>
</protein>
<keyword evidence="13 15" id="KW-0324">Glycolysis</keyword>
<keyword evidence="9 15" id="KW-0547">Nucleotide-binding</keyword>
<feature type="binding site" evidence="15">
    <location>
        <position position="163"/>
    </location>
    <ligand>
        <name>substrate</name>
        <note>ligand shared between dimeric partners</note>
    </ligand>
</feature>
<feature type="binding site" evidence="15">
    <location>
        <begin position="102"/>
        <end position="105"/>
    </location>
    <ligand>
        <name>ATP</name>
        <dbReference type="ChEBI" id="CHEBI:30616"/>
    </ligand>
</feature>
<comment type="pathway">
    <text evidence="4 15">Carbohydrate degradation; glycolysis; D-glyceraldehyde 3-phosphate and glycerone phosphate from D-glucose: step 3/4.</text>
</comment>
<dbReference type="PRINTS" id="PR00476">
    <property type="entry name" value="PHFRCTKINASE"/>
</dbReference>
<dbReference type="InterPro" id="IPR000023">
    <property type="entry name" value="Phosphofructokinase_dom"/>
</dbReference>
<comment type="activity regulation">
    <text evidence="15">Allosterically activated by ADP and other diphosphonucleosides, and allosterically inhibited by phosphoenolpyruvate.</text>
</comment>
<evidence type="ECO:0000256" key="2">
    <source>
        <dbReference type="ARBA" id="ARBA00002659"/>
    </source>
</evidence>
<dbReference type="HAMAP" id="MF_00339">
    <property type="entry name" value="Phosphofructokinase_I_B1"/>
    <property type="match status" value="1"/>
</dbReference>
<dbReference type="EMBL" id="SOEF01000011">
    <property type="protein sequence ID" value="TDX44518.1"/>
    <property type="molecule type" value="Genomic_DNA"/>
</dbReference>
<name>A0A1G6KWI7_9FIRM</name>
<dbReference type="PIRSF" id="PIRSF000532">
    <property type="entry name" value="ATP_PFK_prok"/>
    <property type="match status" value="1"/>
</dbReference>